<protein>
    <recommendedName>
        <fullName evidence="3">Winged helix DNA-binding protein</fullName>
    </recommendedName>
</protein>
<dbReference type="RefSeq" id="WP_189670092.1">
    <property type="nucleotide sequence ID" value="NZ_BNAS01000004.1"/>
</dbReference>
<evidence type="ECO:0008006" key="3">
    <source>
        <dbReference type="Google" id="ProtNLM"/>
    </source>
</evidence>
<reference evidence="1" key="1">
    <citation type="journal article" date="2014" name="Int. J. Syst. Evol. Microbiol.">
        <title>Complete genome sequence of Corynebacterium casei LMG S-19264T (=DSM 44701T), isolated from a smear-ripened cheese.</title>
        <authorList>
            <consortium name="US DOE Joint Genome Institute (JGI-PGF)"/>
            <person name="Walter F."/>
            <person name="Albersmeier A."/>
            <person name="Kalinowski J."/>
            <person name="Ruckert C."/>
        </authorList>
    </citation>
    <scope>NUCLEOTIDE SEQUENCE</scope>
    <source>
        <strain evidence="1">CGMCC 4.7398</strain>
    </source>
</reference>
<sequence length="396" mass="43279">MTVRVSQGDVIAFRLRAHHLTRRLDESALLDAAGPCGVQDSPPGSALLALHARMENLTRERVDDAVAEEKSLLQTWCMRGSPFCFPASAAPVFTTGVLPPTEEAMRRFLPGVGPALDKLDMSLTEAAEQCGAEIRDVLSGRRLAINELGAEIAGRIAGKLPKTRREIWEEEGPYAPGQPLGEGVVHFCIRILTLQGVVCFAPRAGNKAPFVLVEEWLGHPISGIDPEAARAELLRRYLRCYGPSTRAGFAAWAGIHAGDVNPWWGAIEDELTVVEYGGASWILTEDLDALRSAPTPKGVRLLPPRDPYTQLRDRETIIDKRYHRDVWKTVGEPGTVLANGEIVGTWRPRKSGRKLTITIRTFASLRARDKGSLQSEAEQVGPLRGASSVAVELDAY</sequence>
<organism evidence="1 2">
    <name type="scientific">Promicromonospora soli</name>
    <dbReference type="NCBI Taxonomy" id="2035533"/>
    <lineage>
        <taxon>Bacteria</taxon>
        <taxon>Bacillati</taxon>
        <taxon>Actinomycetota</taxon>
        <taxon>Actinomycetes</taxon>
        <taxon>Micrococcales</taxon>
        <taxon>Promicromonosporaceae</taxon>
        <taxon>Promicromonospora</taxon>
    </lineage>
</organism>
<dbReference type="Pfam" id="PF06224">
    <property type="entry name" value="AlkZ-like"/>
    <property type="match status" value="1"/>
</dbReference>
<dbReference type="Proteomes" id="UP000627369">
    <property type="component" value="Unassembled WGS sequence"/>
</dbReference>
<comment type="caution">
    <text evidence="1">The sequence shown here is derived from an EMBL/GenBank/DDBJ whole genome shotgun (WGS) entry which is preliminary data.</text>
</comment>
<evidence type="ECO:0000313" key="1">
    <source>
        <dbReference type="EMBL" id="GHH75029.1"/>
    </source>
</evidence>
<evidence type="ECO:0000313" key="2">
    <source>
        <dbReference type="Proteomes" id="UP000627369"/>
    </source>
</evidence>
<gene>
    <name evidence="1" type="ORF">GCM10017772_30360</name>
</gene>
<dbReference type="PANTHER" id="PTHR38479:SF2">
    <property type="entry name" value="WINGED HELIX DNA-BINDING DOMAIN-CONTAINING PROTEIN"/>
    <property type="match status" value="1"/>
</dbReference>
<dbReference type="InterPro" id="IPR009351">
    <property type="entry name" value="AlkZ-like"/>
</dbReference>
<dbReference type="EMBL" id="BNAS01000004">
    <property type="protein sequence ID" value="GHH75029.1"/>
    <property type="molecule type" value="Genomic_DNA"/>
</dbReference>
<keyword evidence="2" id="KW-1185">Reference proteome</keyword>
<name>A0A919FZW9_9MICO</name>
<accession>A0A919FZW9</accession>
<dbReference type="AlphaFoldDB" id="A0A919FZW9"/>
<reference evidence="1" key="2">
    <citation type="submission" date="2020-09" db="EMBL/GenBank/DDBJ databases">
        <authorList>
            <person name="Sun Q."/>
            <person name="Zhou Y."/>
        </authorList>
    </citation>
    <scope>NUCLEOTIDE SEQUENCE</scope>
    <source>
        <strain evidence="1">CGMCC 4.7398</strain>
    </source>
</reference>
<dbReference type="PANTHER" id="PTHR38479">
    <property type="entry name" value="LMO0824 PROTEIN"/>
    <property type="match status" value="1"/>
</dbReference>
<proteinExistence type="predicted"/>